<evidence type="ECO:0008006" key="2">
    <source>
        <dbReference type="Google" id="ProtNLM"/>
    </source>
</evidence>
<evidence type="ECO:0000313" key="1">
    <source>
        <dbReference type="EMBL" id="QHT05805.1"/>
    </source>
</evidence>
<accession>A0A6C0CQR4</accession>
<reference evidence="1" key="1">
    <citation type="journal article" date="2020" name="Nature">
        <title>Giant virus diversity and host interactions through global metagenomics.</title>
        <authorList>
            <person name="Schulz F."/>
            <person name="Roux S."/>
            <person name="Paez-Espino D."/>
            <person name="Jungbluth S."/>
            <person name="Walsh D.A."/>
            <person name="Denef V.J."/>
            <person name="McMahon K.D."/>
            <person name="Konstantinidis K.T."/>
            <person name="Eloe-Fadrosh E.A."/>
            <person name="Kyrpides N.C."/>
            <person name="Woyke T."/>
        </authorList>
    </citation>
    <scope>NUCLEOTIDE SEQUENCE</scope>
    <source>
        <strain evidence="1">GVMAG-M-3300021425-14</strain>
    </source>
</reference>
<dbReference type="Pfam" id="PF00300">
    <property type="entry name" value="His_Phos_1"/>
    <property type="match status" value="1"/>
</dbReference>
<dbReference type="PANTHER" id="PTHR16469:SF27">
    <property type="entry name" value="UBIQUITIN-ASSOCIATED AND SH3 DOMAIN-CONTAINING BA-RELATED"/>
    <property type="match status" value="1"/>
</dbReference>
<sequence>MKLYFLRHELRPLNDSTFLTELFDIGKENSEKKLKPLLDTLNIDKIYCSPFIRVLQTIQPFAKTHNIQPSCDYCLAETVTETNFIEKPDMTLTEEQSKEFNVNKYHETLFDKKKLVYPESDNQIEERVKIFCKYLEERYGPSNVTILVASHMDIVNLCLAYFSKKEINRHTYYEMGKLSTVENDKIVFLNEGSELDHQV</sequence>
<protein>
    <recommendedName>
        <fullName evidence="2">Phosphoglycerate mutase</fullName>
    </recommendedName>
</protein>
<dbReference type="AlphaFoldDB" id="A0A6C0CQR4"/>
<dbReference type="EMBL" id="MN739460">
    <property type="protein sequence ID" value="QHT05805.1"/>
    <property type="molecule type" value="Genomic_DNA"/>
</dbReference>
<dbReference type="Gene3D" id="3.40.50.1240">
    <property type="entry name" value="Phosphoglycerate mutase-like"/>
    <property type="match status" value="1"/>
</dbReference>
<dbReference type="PANTHER" id="PTHR16469">
    <property type="entry name" value="UBIQUITIN-ASSOCIATED AND SH3 DOMAIN-CONTAINING BA-RELATED"/>
    <property type="match status" value="1"/>
</dbReference>
<name>A0A6C0CQR4_9ZZZZ</name>
<dbReference type="InterPro" id="IPR051710">
    <property type="entry name" value="Phosphatase_SH3-domain"/>
</dbReference>
<organism evidence="1">
    <name type="scientific">viral metagenome</name>
    <dbReference type="NCBI Taxonomy" id="1070528"/>
    <lineage>
        <taxon>unclassified sequences</taxon>
        <taxon>metagenomes</taxon>
        <taxon>organismal metagenomes</taxon>
    </lineage>
</organism>
<dbReference type="SUPFAM" id="SSF53254">
    <property type="entry name" value="Phosphoglycerate mutase-like"/>
    <property type="match status" value="1"/>
</dbReference>
<proteinExistence type="predicted"/>
<dbReference type="InterPro" id="IPR029033">
    <property type="entry name" value="His_PPase_superfam"/>
</dbReference>
<dbReference type="InterPro" id="IPR013078">
    <property type="entry name" value="His_Pase_superF_clade-1"/>
</dbReference>